<protein>
    <recommendedName>
        <fullName evidence="12">Solute carrier family 15 member 4</fullName>
    </recommendedName>
</protein>
<feature type="transmembrane region" description="Helical" evidence="9">
    <location>
        <begin position="757"/>
        <end position="779"/>
    </location>
</feature>
<evidence type="ECO:0000256" key="8">
    <source>
        <dbReference type="SAM" id="MobiDB-lite"/>
    </source>
</evidence>
<feature type="transmembrane region" description="Helical" evidence="9">
    <location>
        <begin position="899"/>
        <end position="923"/>
    </location>
</feature>
<dbReference type="GO" id="GO:0016020">
    <property type="term" value="C:membrane"/>
    <property type="evidence" value="ECO:0007669"/>
    <property type="project" value="UniProtKB-SubCell"/>
</dbReference>
<dbReference type="GO" id="GO:0022857">
    <property type="term" value="F:transmembrane transporter activity"/>
    <property type="evidence" value="ECO:0007669"/>
    <property type="project" value="InterPro"/>
</dbReference>
<dbReference type="PROSITE" id="PS01023">
    <property type="entry name" value="PTR2_2"/>
    <property type="match status" value="2"/>
</dbReference>
<dbReference type="InterPro" id="IPR000109">
    <property type="entry name" value="POT_fam"/>
</dbReference>
<keyword evidence="6 9" id="KW-0472">Membrane</keyword>
<evidence type="ECO:0000256" key="5">
    <source>
        <dbReference type="ARBA" id="ARBA00022989"/>
    </source>
</evidence>
<evidence type="ECO:0000256" key="7">
    <source>
        <dbReference type="RuleBase" id="RU003755"/>
    </source>
</evidence>
<feature type="transmembrane region" description="Helical" evidence="9">
    <location>
        <begin position="509"/>
        <end position="530"/>
    </location>
</feature>
<feature type="transmembrane region" description="Helical" evidence="9">
    <location>
        <begin position="339"/>
        <end position="361"/>
    </location>
</feature>
<evidence type="ECO:0008006" key="12">
    <source>
        <dbReference type="Google" id="ProtNLM"/>
    </source>
</evidence>
<organism evidence="10 11">
    <name type="scientific">Pocillopora meandrina</name>
    <dbReference type="NCBI Taxonomy" id="46732"/>
    <lineage>
        <taxon>Eukaryota</taxon>
        <taxon>Metazoa</taxon>
        <taxon>Cnidaria</taxon>
        <taxon>Anthozoa</taxon>
        <taxon>Hexacorallia</taxon>
        <taxon>Scleractinia</taxon>
        <taxon>Astrocoeniina</taxon>
        <taxon>Pocilloporidae</taxon>
        <taxon>Pocillopora</taxon>
    </lineage>
</organism>
<feature type="transmembrane region" description="Helical" evidence="9">
    <location>
        <begin position="862"/>
        <end position="879"/>
    </location>
</feature>
<evidence type="ECO:0000256" key="9">
    <source>
        <dbReference type="SAM" id="Phobius"/>
    </source>
</evidence>
<feature type="transmembrane region" description="Helical" evidence="9">
    <location>
        <begin position="1027"/>
        <end position="1051"/>
    </location>
</feature>
<feature type="transmembrane region" description="Helical" evidence="9">
    <location>
        <begin position="155"/>
        <end position="174"/>
    </location>
</feature>
<keyword evidence="4" id="KW-0571">Peptide transport</keyword>
<keyword evidence="5 9" id="KW-1133">Transmembrane helix</keyword>
<evidence type="ECO:0000313" key="11">
    <source>
        <dbReference type="Proteomes" id="UP001159428"/>
    </source>
</evidence>
<evidence type="ECO:0000256" key="3">
    <source>
        <dbReference type="ARBA" id="ARBA00022692"/>
    </source>
</evidence>
<evidence type="ECO:0000256" key="6">
    <source>
        <dbReference type="ARBA" id="ARBA00023136"/>
    </source>
</evidence>
<feature type="transmembrane region" description="Helical" evidence="9">
    <location>
        <begin position="678"/>
        <end position="696"/>
    </location>
</feature>
<dbReference type="SUPFAM" id="SSF103473">
    <property type="entry name" value="MFS general substrate transporter"/>
    <property type="match status" value="2"/>
</dbReference>
<keyword evidence="7" id="KW-0813">Transport</keyword>
<comment type="caution">
    <text evidence="10">The sequence shown here is derived from an EMBL/GenBank/DDBJ whole genome shotgun (WGS) entry which is preliminary data.</text>
</comment>
<feature type="transmembrane region" description="Helical" evidence="9">
    <location>
        <begin position="606"/>
        <end position="627"/>
    </location>
</feature>
<dbReference type="PANTHER" id="PTHR11654">
    <property type="entry name" value="OLIGOPEPTIDE TRANSPORTER-RELATED"/>
    <property type="match status" value="1"/>
</dbReference>
<feature type="transmembrane region" description="Helical" evidence="9">
    <location>
        <begin position="991"/>
        <end position="1015"/>
    </location>
</feature>
<dbReference type="InterPro" id="IPR036259">
    <property type="entry name" value="MFS_trans_sf"/>
</dbReference>
<feature type="transmembrane region" description="Helical" evidence="9">
    <location>
        <begin position="467"/>
        <end position="489"/>
    </location>
</feature>
<feature type="transmembrane region" description="Helical" evidence="9">
    <location>
        <begin position="785"/>
        <end position="803"/>
    </location>
</feature>
<feature type="transmembrane region" description="Helical" evidence="9">
    <location>
        <begin position="301"/>
        <end position="319"/>
    </location>
</feature>
<evidence type="ECO:0000256" key="1">
    <source>
        <dbReference type="ARBA" id="ARBA00004141"/>
    </source>
</evidence>
<dbReference type="GO" id="GO:0006857">
    <property type="term" value="P:oligopeptide transport"/>
    <property type="evidence" value="ECO:0007669"/>
    <property type="project" value="InterPro"/>
</dbReference>
<dbReference type="FunFam" id="1.20.1250.20:FF:000204">
    <property type="entry name" value="Peptide transporter PTR2"/>
    <property type="match status" value="2"/>
</dbReference>
<keyword evidence="4" id="KW-0653">Protein transport</keyword>
<feature type="transmembrane region" description="Helical" evidence="9">
    <location>
        <begin position="716"/>
        <end position="736"/>
    </location>
</feature>
<keyword evidence="3 7" id="KW-0812">Transmembrane</keyword>
<evidence type="ECO:0000256" key="4">
    <source>
        <dbReference type="ARBA" id="ARBA00022856"/>
    </source>
</evidence>
<dbReference type="AlphaFoldDB" id="A0AAU9VNE5"/>
<feature type="transmembrane region" description="Helical" evidence="9">
    <location>
        <begin position="1071"/>
        <end position="1092"/>
    </location>
</feature>
<feature type="transmembrane region" description="Helical" evidence="9">
    <location>
        <begin position="116"/>
        <end position="135"/>
    </location>
</feature>
<dbReference type="PROSITE" id="PS01022">
    <property type="entry name" value="PTR2_1"/>
    <property type="match status" value="1"/>
</dbReference>
<feature type="transmembrane region" description="Helical" evidence="9">
    <location>
        <begin position="86"/>
        <end position="104"/>
    </location>
</feature>
<gene>
    <name evidence="10" type="ORF">PMEA_00000929</name>
</gene>
<proteinExistence type="inferred from homology"/>
<feature type="transmembrane region" description="Helical" evidence="9">
    <location>
        <begin position="944"/>
        <end position="961"/>
    </location>
</feature>
<accession>A0AAU9VNE5</accession>
<dbReference type="Gene3D" id="1.20.1250.20">
    <property type="entry name" value="MFS general substrate transporter like domains"/>
    <property type="match status" value="2"/>
</dbReference>
<evidence type="ECO:0000313" key="10">
    <source>
        <dbReference type="EMBL" id="CAH3031089.1"/>
    </source>
</evidence>
<keyword evidence="11" id="KW-1185">Reference proteome</keyword>
<name>A0AAU9VNE5_9CNID</name>
<feature type="transmembrane region" description="Helical" evidence="9">
    <location>
        <begin position="382"/>
        <end position="399"/>
    </location>
</feature>
<sequence>MSLEASAEDVNSPLISGDNRSPSAPTEYRANAPVSNCRLGRRQKILVTSCILLTELCERLTFYGLTANLLLFASNELNLKSPWPSTISYLFQGTCYLVPLLGGWLADTYLGRFNTIYGSSLLYVVGTLLLAVVSLKNDMLKELGKNAAHDRTARLVYFVLALVMIAFGTGGIKANVSPFGADQVQQDGPRAIQAFFNWFYWFINIGSLIAFTVVVWIQQNKFFYGYAITAGTMFLAVLAFLAGRNKYLTKPPGGSQLTEITKILCEARRNRKQNTGGWLDGAKSTFGGKFTRAQVEDVKSLLRVIAVFFLFILYWTIYFQMQTTFLIQATFMKLKFPHFTVPAASLSIFDTVAVLAFIPLVDNILYPFVRYLGFNFTPLRRIGVGMLLAAASVAVAGVIEIERRKKWVDDGPCPQNVLGDKHNASCLSVFWQVPQFALIGASEVFTSIAGLEFAYSQAPRCLQGVVMGAFLVTSGLGNYVANLLVVIVKEASNGDWYPVDNPNKGHFEYFFFLLAGLMMLNFLVFLYVASSYKYKTSSLRNFGREPDINRLKTNSNKTNNRVEKTYSLLTKHEQRKLRDNRSPSASTEYRANSLVNNRQLGRRQKFFVISCILVTELCECLTFYGLTANLLLFASNELDLNSPWPSTINYLFHGTCYLVPLLGGWLADTYMGRFNTIYGSLLLYVVGTLLLAVVSLKNDMLKELLGKNAAHDKAARLVYFVLALVMIAFGTGGIKANVSPFGADQIQQDGPRAVQAFFNWFYWCINVGSLIAFTVVVWVQQNNFFYGYAITAGTMFLTVLAFLTGRNKYLTKPPGGSQLTEITKILCEARRNRKQNTGGWLDGAKSAFGGKFTHAQVEDVKSFLRVIAVFFLFILYWTISSQMQTTFLIQGTFMNLKSSNFTVPAASLSIFCTVAVLTLIPLMDNVLYPFVRYLGFNFTPLRRIGVGMLLAAASVAVAGVIEIQRRNEWLHGGICRQKVLDDYRSASCLSIFWQVPQFVLIGVSEVFTSVTGLEFAYSQAPSCLQGVLMGAFLVTSGLGNYVANLLVVIVKVASNGDWYPVDDPNHGHFEYFFFLLAGLMMLNFLVFLYVASSYKYKTSSGRNF</sequence>
<feature type="transmembrane region" description="Helical" evidence="9">
    <location>
        <begin position="195"/>
        <end position="217"/>
    </location>
</feature>
<comment type="subcellular location">
    <subcellularLocation>
        <location evidence="1 7">Membrane</location>
        <topology evidence="1 7">Multi-pass membrane protein</topology>
    </subcellularLocation>
</comment>
<dbReference type="Pfam" id="PF00854">
    <property type="entry name" value="PTR2"/>
    <property type="match status" value="2"/>
</dbReference>
<dbReference type="EMBL" id="CALNXJ010000001">
    <property type="protein sequence ID" value="CAH3031089.1"/>
    <property type="molecule type" value="Genomic_DNA"/>
</dbReference>
<feature type="transmembrane region" description="Helical" evidence="9">
    <location>
        <begin position="647"/>
        <end position="666"/>
    </location>
</feature>
<feature type="region of interest" description="Disordered" evidence="8">
    <location>
        <begin position="1"/>
        <end position="27"/>
    </location>
</feature>
<feature type="transmembrane region" description="Helical" evidence="9">
    <location>
        <begin position="45"/>
        <end position="66"/>
    </location>
</feature>
<feature type="transmembrane region" description="Helical" evidence="9">
    <location>
        <begin position="223"/>
        <end position="242"/>
    </location>
</feature>
<dbReference type="Proteomes" id="UP001159428">
    <property type="component" value="Unassembled WGS sequence"/>
</dbReference>
<comment type="similarity">
    <text evidence="2 7">Belongs to the major facilitator superfamily. Proton-dependent oligopeptide transporter (POT/PTR) (TC 2.A.17) family.</text>
</comment>
<feature type="transmembrane region" description="Helical" evidence="9">
    <location>
        <begin position="436"/>
        <end position="455"/>
    </location>
</feature>
<evidence type="ECO:0000256" key="2">
    <source>
        <dbReference type="ARBA" id="ARBA00005982"/>
    </source>
</evidence>
<dbReference type="InterPro" id="IPR018456">
    <property type="entry name" value="PTR2_symporter_CS"/>
</dbReference>
<reference evidence="10 11" key="1">
    <citation type="submission" date="2022-05" db="EMBL/GenBank/DDBJ databases">
        <authorList>
            <consortium name="Genoscope - CEA"/>
            <person name="William W."/>
        </authorList>
    </citation>
    <scope>NUCLEOTIDE SEQUENCE [LARGE SCALE GENOMIC DNA]</scope>
</reference>